<reference evidence="2 3" key="1">
    <citation type="journal article" date="2019" name="Commun. Biol.">
        <title>The bagworm genome reveals a unique fibroin gene that provides high tensile strength.</title>
        <authorList>
            <person name="Kono N."/>
            <person name="Nakamura H."/>
            <person name="Ohtoshi R."/>
            <person name="Tomita M."/>
            <person name="Numata K."/>
            <person name="Arakawa K."/>
        </authorList>
    </citation>
    <scope>NUCLEOTIDE SEQUENCE [LARGE SCALE GENOMIC DNA]</scope>
</reference>
<evidence type="ECO:0000313" key="3">
    <source>
        <dbReference type="Proteomes" id="UP000299102"/>
    </source>
</evidence>
<dbReference type="AlphaFoldDB" id="A0A4C1ZK69"/>
<evidence type="ECO:0000313" key="2">
    <source>
        <dbReference type="EMBL" id="GBP88168.1"/>
    </source>
</evidence>
<protein>
    <submittedName>
        <fullName evidence="2">Uncharacterized protein</fullName>
    </submittedName>
</protein>
<keyword evidence="1" id="KW-0472">Membrane</keyword>
<feature type="transmembrane region" description="Helical" evidence="1">
    <location>
        <begin position="48"/>
        <end position="68"/>
    </location>
</feature>
<gene>
    <name evidence="2" type="ORF">EVAR_99721_1</name>
</gene>
<keyword evidence="1" id="KW-1133">Transmembrane helix</keyword>
<organism evidence="2 3">
    <name type="scientific">Eumeta variegata</name>
    <name type="common">Bagworm moth</name>
    <name type="synonym">Eumeta japonica</name>
    <dbReference type="NCBI Taxonomy" id="151549"/>
    <lineage>
        <taxon>Eukaryota</taxon>
        <taxon>Metazoa</taxon>
        <taxon>Ecdysozoa</taxon>
        <taxon>Arthropoda</taxon>
        <taxon>Hexapoda</taxon>
        <taxon>Insecta</taxon>
        <taxon>Pterygota</taxon>
        <taxon>Neoptera</taxon>
        <taxon>Endopterygota</taxon>
        <taxon>Lepidoptera</taxon>
        <taxon>Glossata</taxon>
        <taxon>Ditrysia</taxon>
        <taxon>Tineoidea</taxon>
        <taxon>Psychidae</taxon>
        <taxon>Oiketicinae</taxon>
        <taxon>Eumeta</taxon>
    </lineage>
</organism>
<comment type="caution">
    <text evidence="2">The sequence shown here is derived from an EMBL/GenBank/DDBJ whole genome shotgun (WGS) entry which is preliminary data.</text>
</comment>
<dbReference type="Proteomes" id="UP000299102">
    <property type="component" value="Unassembled WGS sequence"/>
</dbReference>
<dbReference type="EMBL" id="BGZK01001911">
    <property type="protein sequence ID" value="GBP88168.1"/>
    <property type="molecule type" value="Genomic_DNA"/>
</dbReference>
<keyword evidence="1" id="KW-0812">Transmembrane</keyword>
<name>A0A4C1ZK69_EUMVA</name>
<proteinExistence type="predicted"/>
<sequence length="71" mass="7853">MALPLPMAYFYLQVYDRGGVIGGLRLEGVFSKRAYAFLKGRRQLTDGGFPWATVVIYFLAASTLVCSLKTS</sequence>
<evidence type="ECO:0000256" key="1">
    <source>
        <dbReference type="SAM" id="Phobius"/>
    </source>
</evidence>
<keyword evidence="3" id="KW-1185">Reference proteome</keyword>
<accession>A0A4C1ZK69</accession>